<dbReference type="Pfam" id="PF04773">
    <property type="entry name" value="FecR"/>
    <property type="match status" value="1"/>
</dbReference>
<dbReference type="Gene3D" id="3.55.50.30">
    <property type="match status" value="1"/>
</dbReference>
<proteinExistence type="predicted"/>
<dbReference type="Gene3D" id="2.60.120.1440">
    <property type="match status" value="1"/>
</dbReference>
<dbReference type="EMBL" id="AAOA02000004">
    <property type="protein sequence ID" value="EAQ96659.1"/>
    <property type="molecule type" value="Genomic_DNA"/>
</dbReference>
<feature type="domain" description="FecR protein" evidence="2">
    <location>
        <begin position="128"/>
        <end position="220"/>
    </location>
</feature>
<keyword evidence="1" id="KW-0812">Transmembrane</keyword>
<evidence type="ECO:0000259" key="4">
    <source>
        <dbReference type="Pfam" id="PF16344"/>
    </source>
</evidence>
<dbReference type="PIRSF" id="PIRSF018266">
    <property type="entry name" value="FecR"/>
    <property type="match status" value="1"/>
</dbReference>
<dbReference type="STRING" id="314285.KT71_06529"/>
<protein>
    <submittedName>
        <fullName evidence="5">FecR family protein</fullName>
    </submittedName>
</protein>
<feature type="domain" description="FecR N-terminal" evidence="3">
    <location>
        <begin position="15"/>
        <end position="51"/>
    </location>
</feature>
<dbReference type="PANTHER" id="PTHR30273:SF2">
    <property type="entry name" value="PROTEIN FECR"/>
    <property type="match status" value="1"/>
</dbReference>
<evidence type="ECO:0000259" key="3">
    <source>
        <dbReference type="Pfam" id="PF16220"/>
    </source>
</evidence>
<dbReference type="InterPro" id="IPR032508">
    <property type="entry name" value="FecR_C"/>
</dbReference>
<reference evidence="5 6" key="1">
    <citation type="journal article" date="2007" name="Proc. Natl. Acad. Sci. U.S.A.">
        <title>Characterization of a marine gammaproteobacterium capable of aerobic anoxygenic photosynthesis.</title>
        <authorList>
            <person name="Fuchs B.M."/>
            <person name="Spring S."/>
            <person name="Teeling H."/>
            <person name="Quast C."/>
            <person name="Wulf J."/>
            <person name="Schattenhofer M."/>
            <person name="Yan S."/>
            <person name="Ferriera S."/>
            <person name="Johnson J."/>
            <person name="Glockner F.O."/>
            <person name="Amann R."/>
        </authorList>
    </citation>
    <scope>NUCLEOTIDE SEQUENCE [LARGE SCALE GENOMIC DNA]</scope>
    <source>
        <strain evidence="5">KT71</strain>
    </source>
</reference>
<name>A4ABA5_9GAMM</name>
<dbReference type="HOGENOM" id="CLU_050192_0_2_6"/>
<accession>A4ABA5</accession>
<dbReference type="InterPro" id="IPR012373">
    <property type="entry name" value="Ferrdict_sens_TM"/>
</dbReference>
<comment type="caution">
    <text evidence="5">The sequence shown here is derived from an EMBL/GenBank/DDBJ whole genome shotgun (WGS) entry which is preliminary data.</text>
</comment>
<keyword evidence="1" id="KW-1133">Transmembrane helix</keyword>
<evidence type="ECO:0000313" key="6">
    <source>
        <dbReference type="Proteomes" id="UP000019205"/>
    </source>
</evidence>
<dbReference type="PANTHER" id="PTHR30273">
    <property type="entry name" value="PERIPLASMIC SIGNAL SENSOR AND SIGMA FACTOR ACTIVATOR FECR-RELATED"/>
    <property type="match status" value="1"/>
</dbReference>
<evidence type="ECO:0000313" key="5">
    <source>
        <dbReference type="EMBL" id="EAQ96659.1"/>
    </source>
</evidence>
<dbReference type="InterPro" id="IPR006860">
    <property type="entry name" value="FecR"/>
</dbReference>
<dbReference type="Pfam" id="PF16344">
    <property type="entry name" value="FecR_C"/>
    <property type="match status" value="1"/>
</dbReference>
<feature type="domain" description="Protein FecR C-terminal" evidence="4">
    <location>
        <begin position="280"/>
        <end position="339"/>
    </location>
</feature>
<dbReference type="Pfam" id="PF16220">
    <property type="entry name" value="DUF4880"/>
    <property type="match status" value="1"/>
</dbReference>
<dbReference type="AlphaFoldDB" id="A4ABA5"/>
<organism evidence="5 6">
    <name type="scientific">Congregibacter litoralis KT71</name>
    <dbReference type="NCBI Taxonomy" id="314285"/>
    <lineage>
        <taxon>Bacteria</taxon>
        <taxon>Pseudomonadati</taxon>
        <taxon>Pseudomonadota</taxon>
        <taxon>Gammaproteobacteria</taxon>
        <taxon>Cellvibrionales</taxon>
        <taxon>Halieaceae</taxon>
        <taxon>Congregibacter</taxon>
    </lineage>
</organism>
<keyword evidence="1" id="KW-0472">Membrane</keyword>
<dbReference type="RefSeq" id="WP_008293727.1">
    <property type="nucleotide sequence ID" value="NZ_CM002299.1"/>
</dbReference>
<evidence type="ECO:0000256" key="1">
    <source>
        <dbReference type="SAM" id="Phobius"/>
    </source>
</evidence>
<reference evidence="5 6" key="2">
    <citation type="journal article" date="2009" name="PLoS ONE">
        <title>The photosynthetic apparatus and its regulation in the aerobic gammaproteobacterium Congregibacter litoralis gen. nov., sp. nov.</title>
        <authorList>
            <person name="Spring S."/>
            <person name="Lunsdorf H."/>
            <person name="Fuchs B.M."/>
            <person name="Tindall B.J."/>
        </authorList>
    </citation>
    <scope>NUCLEOTIDE SEQUENCE [LARGE SCALE GENOMIC DNA]</scope>
    <source>
        <strain evidence="5">KT71</strain>
    </source>
</reference>
<dbReference type="Proteomes" id="UP000019205">
    <property type="component" value="Chromosome"/>
</dbReference>
<keyword evidence="6" id="KW-1185">Reference proteome</keyword>
<feature type="transmembrane region" description="Helical" evidence="1">
    <location>
        <begin position="95"/>
        <end position="114"/>
    </location>
</feature>
<dbReference type="GO" id="GO:0016989">
    <property type="term" value="F:sigma factor antagonist activity"/>
    <property type="evidence" value="ECO:0007669"/>
    <property type="project" value="TreeGrafter"/>
</dbReference>
<evidence type="ECO:0000259" key="2">
    <source>
        <dbReference type="Pfam" id="PF04773"/>
    </source>
</evidence>
<dbReference type="InterPro" id="IPR032623">
    <property type="entry name" value="FecR_N"/>
</dbReference>
<sequence length="357" mass="38840">MKTAVQFPEEALILDQASAWVAKMVADTMSEADREALDQWLAESPAHSKALLECADTWDDLDELAQLADMFPRKQPQKVSTTTPTVSTWFPSKGFGLGAIAASAVFAAMLILIYPGTDQPSTYVHQTVTAVGEYRTAVLPDGSKAMLNTDSQIEATFDPDDAIRRVALIKGEAHFDVEPDPSRPFVVEVGDTRVVAVGTAFNVDSSSGRLEVTVTEGIVEIHVGAAEVASPGRTQLQHERGQQFKAGQIAIISKHQIESVGFVEAPEIERKLLWQQGKVQFVGEPLSQVVRELSRHTHYTFKFSDTQVGDIRVGGYFQLGDIDELLDVLSGSFNIEVKRDTAGVIHLASREPTSSSG</sequence>
<gene>
    <name evidence="5" type="ORF">KT71_06529</name>
</gene>
<dbReference type="OrthoDB" id="9771237at2"/>
<dbReference type="eggNOG" id="COG3712">
    <property type="taxonomic scope" value="Bacteria"/>
</dbReference>